<accession>A0A3N4MDA8</accession>
<sequence>MGFFSILADTNSFKPLENRLVNKNHGFLLMNGSDTIYYNFGYDVDNLSEMDKKIIFYPGDVSDMWNIIDSTLINKEDVVFVNKPNYDIDELRTQNVRFIQVSGFRVKITFPREINKGGLTGVYIDSVKKTEGGRLKFNLYAKDLDSMQNEELLNAIQTLQFH</sequence>
<dbReference type="Proteomes" id="UP000279089">
    <property type="component" value="Unassembled WGS sequence"/>
</dbReference>
<dbReference type="AlphaFoldDB" id="A0A3N4MDA8"/>
<proteinExistence type="predicted"/>
<name>A0A3N4MDA8_9BACT</name>
<gene>
    <name evidence="1" type="ORF">EG028_18080</name>
</gene>
<organism evidence="1 2">
    <name type="scientific">Chitinophaga barathri</name>
    <dbReference type="NCBI Taxonomy" id="1647451"/>
    <lineage>
        <taxon>Bacteria</taxon>
        <taxon>Pseudomonadati</taxon>
        <taxon>Bacteroidota</taxon>
        <taxon>Chitinophagia</taxon>
        <taxon>Chitinophagales</taxon>
        <taxon>Chitinophagaceae</taxon>
        <taxon>Chitinophaga</taxon>
    </lineage>
</organism>
<reference evidence="2" key="1">
    <citation type="submission" date="2018-11" db="EMBL/GenBank/DDBJ databases">
        <title>Chitinophaga lutea sp.nov., isolate from arsenic contaminated soil.</title>
        <authorList>
            <person name="Zong Y."/>
        </authorList>
    </citation>
    <scope>NUCLEOTIDE SEQUENCE [LARGE SCALE GENOMIC DNA]</scope>
    <source>
        <strain evidence="2">YLT18</strain>
    </source>
</reference>
<evidence type="ECO:0000313" key="1">
    <source>
        <dbReference type="EMBL" id="RPD39567.1"/>
    </source>
</evidence>
<dbReference type="EMBL" id="RMBX01000010">
    <property type="protein sequence ID" value="RPD39567.1"/>
    <property type="molecule type" value="Genomic_DNA"/>
</dbReference>
<protein>
    <submittedName>
        <fullName evidence="1">Uncharacterized protein</fullName>
    </submittedName>
</protein>
<evidence type="ECO:0000313" key="2">
    <source>
        <dbReference type="Proteomes" id="UP000279089"/>
    </source>
</evidence>
<comment type="caution">
    <text evidence="1">The sequence shown here is derived from an EMBL/GenBank/DDBJ whole genome shotgun (WGS) entry which is preliminary data.</text>
</comment>
<keyword evidence="2" id="KW-1185">Reference proteome</keyword>